<feature type="region of interest" description="Disordered" evidence="4">
    <location>
        <begin position="552"/>
        <end position="642"/>
    </location>
</feature>
<feature type="compositionally biased region" description="Basic and acidic residues" evidence="4">
    <location>
        <begin position="198"/>
        <end position="207"/>
    </location>
</feature>
<feature type="compositionally biased region" description="Low complexity" evidence="4">
    <location>
        <begin position="145"/>
        <end position="155"/>
    </location>
</feature>
<evidence type="ECO:0000256" key="4">
    <source>
        <dbReference type="SAM" id="MobiDB-lite"/>
    </source>
</evidence>
<reference evidence="7" key="1">
    <citation type="journal article" date="2023" name="Commun. Biol.">
        <title>Genome analysis of Parmales, the sister group of diatoms, reveals the evolutionary specialization of diatoms from phago-mixotrophs to photoautotrophs.</title>
        <authorList>
            <person name="Ban H."/>
            <person name="Sato S."/>
            <person name="Yoshikawa S."/>
            <person name="Yamada K."/>
            <person name="Nakamura Y."/>
            <person name="Ichinomiya M."/>
            <person name="Sato N."/>
            <person name="Blanc-Mathieu R."/>
            <person name="Endo H."/>
            <person name="Kuwata A."/>
            <person name="Ogata H."/>
        </authorList>
    </citation>
    <scope>NUCLEOTIDE SEQUENCE [LARGE SCALE GENOMIC DNA]</scope>
    <source>
        <strain evidence="7">NIES 3699</strain>
    </source>
</reference>
<evidence type="ECO:0000313" key="6">
    <source>
        <dbReference type="EMBL" id="GMI01814.1"/>
    </source>
</evidence>
<dbReference type="EMBL" id="BRXX01000271">
    <property type="protein sequence ID" value="GMI01814.1"/>
    <property type="molecule type" value="Genomic_DNA"/>
</dbReference>
<dbReference type="InterPro" id="IPR038765">
    <property type="entry name" value="Papain-like_cys_pep_sf"/>
</dbReference>
<proteinExistence type="inferred from homology"/>
<dbReference type="Proteomes" id="UP001165160">
    <property type="component" value="Unassembled WGS sequence"/>
</dbReference>
<dbReference type="Gene3D" id="3.40.395.10">
    <property type="entry name" value="Adenoviral Proteinase, Chain A"/>
    <property type="match status" value="1"/>
</dbReference>
<feature type="compositionally biased region" description="Low complexity" evidence="4">
    <location>
        <begin position="268"/>
        <end position="279"/>
    </location>
</feature>
<keyword evidence="3" id="KW-0378">Hydrolase</keyword>
<keyword evidence="2" id="KW-0645">Protease</keyword>
<dbReference type="AlphaFoldDB" id="A0A9W7CBV3"/>
<sequence length="888" mass="100582">MPSTNGAAYDSDEVSFGLSNHETACFDSMSFSGSPSKTPPKAKKTKKKFIPEGKKSIKNKYEAAYDNGASNALGMMGKNGQKKSKSKHFKSNTNPIELLATNQNKQRSKVRSKSSNSDDASQLKFKNVPPDRGSKRSTADRALDSADMSQSSSPSTYKPPKRKKSNKSFGSEKKRHSAGGVLGLGAFAQFNDVWKSREEPDLEKGEWLTEISPSKVWKSGERMQRSPSSKKPTSSKKFKNNTSKDDVDSDSDDYRPTTSLALHKFSERSPSLRSSRRNSFPTHLNHSTNETAIDLCSDSDNVPESPGSQIMSLAVKCEGAYIGKKLIGADRKVQFKLKFGPCPMMKLVYSTSPDGSKVHLFSMNSSEALSTVRYSVEDCFITFRWTVDELSNLKEIRNSYEQEEWEGETDPKKKDWKIWRKGFITIVPKENNFENFREAIKEAQEKWPIFATMLKDSEVTDEEEIELHTRNLKKKVKTEDKIAFIYPPRTEEKEEDDEELVLDDAGGIGKGKERVTIMETDLERLDSGVWLNDNLVDLWFKMVRENDSQVQNVLEAEPESDSEMEVFTQEEEDNRKERVKQRRGKKDKDVDPRDKSLGSSSESDDDDIFTKTNTSTNTATSSSPALSNVSTAASSTSTVPDNLHRSTYHVFTSHFYTTLNNSKYEGVKSWVKDIKSFLNMKYVFVPICKDMHWSLCVIVNPGAYFNEKGVDEEKVKRAEKILCGGGGGDLDEAVENDENEEEEEKAPGSCILFFDSLKFHTSKGIHNNIRIWMGNMMQDQLPNTEESDELLKKIFKKNSKIFPILEPGGIPYQTNGCDCGVFTSLYFNAVRDLAPNLDCSLKWIKNFKRQKVFRHSFDFNQSNGVPEWRERMKIVCGDFMTEYGKRKV</sequence>
<gene>
    <name evidence="6" type="ORF">TrVE_jg3603</name>
</gene>
<dbReference type="GO" id="GO:0008234">
    <property type="term" value="F:cysteine-type peptidase activity"/>
    <property type="evidence" value="ECO:0007669"/>
    <property type="project" value="InterPro"/>
</dbReference>
<dbReference type="PROSITE" id="PS50600">
    <property type="entry name" value="ULP_PROTEASE"/>
    <property type="match status" value="1"/>
</dbReference>
<feature type="domain" description="Ubiquitin-like protease family profile" evidence="5">
    <location>
        <begin position="515"/>
        <end position="830"/>
    </location>
</feature>
<evidence type="ECO:0000313" key="7">
    <source>
        <dbReference type="Proteomes" id="UP001165160"/>
    </source>
</evidence>
<feature type="compositionally biased region" description="Basic and acidic residues" evidence="4">
    <location>
        <begin position="132"/>
        <end position="144"/>
    </location>
</feature>
<dbReference type="Pfam" id="PF02902">
    <property type="entry name" value="Peptidase_C48"/>
    <property type="match status" value="1"/>
</dbReference>
<comment type="similarity">
    <text evidence="1">Belongs to the peptidase C48 family.</text>
</comment>
<evidence type="ECO:0000256" key="2">
    <source>
        <dbReference type="ARBA" id="ARBA00022670"/>
    </source>
</evidence>
<comment type="caution">
    <text evidence="6">The sequence shown here is derived from an EMBL/GenBank/DDBJ whole genome shotgun (WGS) entry which is preliminary data.</text>
</comment>
<feature type="region of interest" description="Disordered" evidence="4">
    <location>
        <begin position="69"/>
        <end position="182"/>
    </location>
</feature>
<feature type="compositionally biased region" description="Basic residues" evidence="4">
    <location>
        <begin position="80"/>
        <end position="90"/>
    </location>
</feature>
<feature type="compositionally biased region" description="Low complexity" evidence="4">
    <location>
        <begin position="612"/>
        <end position="638"/>
    </location>
</feature>
<feature type="region of interest" description="Disordered" evidence="4">
    <location>
        <begin position="27"/>
        <end position="57"/>
    </location>
</feature>
<keyword evidence="7" id="KW-1185">Reference proteome</keyword>
<dbReference type="GO" id="GO:0006508">
    <property type="term" value="P:proteolysis"/>
    <property type="evidence" value="ECO:0007669"/>
    <property type="project" value="UniProtKB-KW"/>
</dbReference>
<feature type="compositionally biased region" description="Polar residues" evidence="4">
    <location>
        <begin position="91"/>
        <end position="105"/>
    </location>
</feature>
<dbReference type="SUPFAM" id="SSF54001">
    <property type="entry name" value="Cysteine proteinases"/>
    <property type="match status" value="1"/>
</dbReference>
<feature type="compositionally biased region" description="Basic and acidic residues" evidence="4">
    <location>
        <begin position="586"/>
        <end position="596"/>
    </location>
</feature>
<feature type="compositionally biased region" description="Acidic residues" evidence="4">
    <location>
        <begin position="556"/>
        <end position="572"/>
    </location>
</feature>
<accession>A0A9W7CBV3</accession>
<dbReference type="InterPro" id="IPR003653">
    <property type="entry name" value="Peptidase_C48_C"/>
</dbReference>
<evidence type="ECO:0000259" key="5">
    <source>
        <dbReference type="PROSITE" id="PS50600"/>
    </source>
</evidence>
<evidence type="ECO:0000256" key="3">
    <source>
        <dbReference type="ARBA" id="ARBA00022801"/>
    </source>
</evidence>
<evidence type="ECO:0000256" key="1">
    <source>
        <dbReference type="ARBA" id="ARBA00005234"/>
    </source>
</evidence>
<name>A0A9W7CBV3_9STRA</name>
<dbReference type="PANTHER" id="PTHR47764">
    <property type="entry name" value="UBIQUITIN-LIKE-SPECIFIC PROTEASE 2B-RELATED"/>
    <property type="match status" value="1"/>
</dbReference>
<protein>
    <recommendedName>
        <fullName evidence="5">Ubiquitin-like protease family profile domain-containing protein</fullName>
    </recommendedName>
</protein>
<dbReference type="PANTHER" id="PTHR47764:SF2">
    <property type="entry name" value="UBIQUITIN-LIKE PROTEASE FAMILY PROFILE DOMAIN-CONTAINING PROTEIN"/>
    <property type="match status" value="1"/>
</dbReference>
<feature type="region of interest" description="Disordered" evidence="4">
    <location>
        <begin position="198"/>
        <end position="286"/>
    </location>
</feature>
<organism evidence="6 7">
    <name type="scientific">Triparma verrucosa</name>
    <dbReference type="NCBI Taxonomy" id="1606542"/>
    <lineage>
        <taxon>Eukaryota</taxon>
        <taxon>Sar</taxon>
        <taxon>Stramenopiles</taxon>
        <taxon>Ochrophyta</taxon>
        <taxon>Bolidophyceae</taxon>
        <taxon>Parmales</taxon>
        <taxon>Triparmaceae</taxon>
        <taxon>Triparma</taxon>
    </lineage>
</organism>